<comment type="subcellular location">
    <subcellularLocation>
        <location evidence="10">Mitochondrion inner membrane</location>
        <topology evidence="10">Multi-pass membrane protein</topology>
    </subcellularLocation>
    <subcellularLocation>
        <location evidence="2">Mitochondrion membrane</location>
        <topology evidence="2">Multi-pass membrane protein</topology>
    </subcellularLocation>
</comment>
<evidence type="ECO:0000313" key="13">
    <source>
        <dbReference type="EMBL" id="QFX74907.1"/>
    </source>
</evidence>
<evidence type="ECO:0000256" key="1">
    <source>
        <dbReference type="ARBA" id="ARBA00003257"/>
    </source>
</evidence>
<geneLocation type="mitochondrion" evidence="13"/>
<feature type="transmembrane region" description="Helical" evidence="12">
    <location>
        <begin position="175"/>
        <end position="195"/>
    </location>
</feature>
<evidence type="ECO:0000256" key="5">
    <source>
        <dbReference type="ARBA" id="ARBA00022448"/>
    </source>
</evidence>
<comment type="catalytic activity">
    <reaction evidence="11">
        <text>a ubiquinone + NADH + 5 H(+)(in) = a ubiquinol + NAD(+) + 4 H(+)(out)</text>
        <dbReference type="Rhea" id="RHEA:29091"/>
        <dbReference type="Rhea" id="RHEA-COMP:9565"/>
        <dbReference type="Rhea" id="RHEA-COMP:9566"/>
        <dbReference type="ChEBI" id="CHEBI:15378"/>
        <dbReference type="ChEBI" id="CHEBI:16389"/>
        <dbReference type="ChEBI" id="CHEBI:17976"/>
        <dbReference type="ChEBI" id="CHEBI:57540"/>
        <dbReference type="ChEBI" id="CHEBI:57945"/>
        <dbReference type="EC" id="7.1.1.2"/>
    </reaction>
</comment>
<keyword evidence="11 13" id="KW-0496">Mitochondrion</keyword>
<keyword evidence="5" id="KW-0813">Transport</keyword>
<dbReference type="InterPro" id="IPR018086">
    <property type="entry name" value="NADH_UbQ_OxRdtase_su1_CS"/>
</dbReference>
<evidence type="ECO:0000256" key="2">
    <source>
        <dbReference type="ARBA" id="ARBA00004225"/>
    </source>
</evidence>
<dbReference type="GO" id="GO:0003954">
    <property type="term" value="F:NADH dehydrogenase activity"/>
    <property type="evidence" value="ECO:0007669"/>
    <property type="project" value="TreeGrafter"/>
</dbReference>
<dbReference type="HAMAP" id="MF_01350">
    <property type="entry name" value="NDH1_NuoH"/>
    <property type="match status" value="1"/>
</dbReference>
<reference evidence="13" key="1">
    <citation type="journal article" date="2019" name="Mitochondrial DNA Part B Resour">
        <title>The complete mitochondrial genome of Ampithoe lacertosa Spence Bate, 1858 (Crustacea: Amphipoda: Ampithoidae).</title>
        <authorList>
            <person name="Lee S.-H."/>
            <person name="Lee S.-H."/>
            <person name="Lim B.-J."/>
            <person name="Kim M.K."/>
            <person name="Shin M.-H."/>
        </authorList>
    </citation>
    <scope>NUCLEOTIDE SEQUENCE</scope>
</reference>
<dbReference type="Pfam" id="PF00146">
    <property type="entry name" value="NADHdh"/>
    <property type="match status" value="1"/>
</dbReference>
<comment type="similarity">
    <text evidence="3 10">Belongs to the complex I subunit 1 family.</text>
</comment>
<protein>
    <recommendedName>
        <fullName evidence="4 11">NADH-ubiquinone oxidoreductase chain 1</fullName>
        <ecNumber evidence="11">7.1.1.2</ecNumber>
    </recommendedName>
</protein>
<dbReference type="GO" id="GO:0008137">
    <property type="term" value="F:NADH dehydrogenase (ubiquinone) activity"/>
    <property type="evidence" value="ECO:0007669"/>
    <property type="project" value="UniProtKB-EC"/>
</dbReference>
<dbReference type="PANTHER" id="PTHR11432:SF3">
    <property type="entry name" value="NADH-UBIQUINONE OXIDOREDUCTASE CHAIN 1"/>
    <property type="match status" value="1"/>
</dbReference>
<evidence type="ECO:0000256" key="8">
    <source>
        <dbReference type="ARBA" id="ARBA00023075"/>
    </source>
</evidence>
<proteinExistence type="inferred from homology"/>
<evidence type="ECO:0000256" key="11">
    <source>
        <dbReference type="RuleBase" id="RU000473"/>
    </source>
</evidence>
<accession>A0A5P9W7V7</accession>
<keyword evidence="7 12" id="KW-1133">Transmembrane helix</keyword>
<keyword evidence="9 12" id="KW-0472">Membrane</keyword>
<dbReference type="PROSITE" id="PS00667">
    <property type="entry name" value="COMPLEX1_ND1_1"/>
    <property type="match status" value="1"/>
</dbReference>
<feature type="transmembrane region" description="Helical" evidence="12">
    <location>
        <begin position="251"/>
        <end position="269"/>
    </location>
</feature>
<dbReference type="EC" id="7.1.1.2" evidence="11"/>
<sequence>MEFLLIFLNYLLMVICVPVTVAFVALLEQKVLGGVQIRLGPSKVGYWGLLQSFADAVKLFLKEISLPRMSNFSFFFAMPIMSLFLVLFLWSVFPLIFGGVSFELGIFFFFCVSGVGVFPILVSGWTSNSKYSLLGGMRSVAQMVSYEVSLAVVLLSLIWVSCSLNFLMVVESYKFCWGLFIFFPLALIWFASSLAETNRTPYDFSEGESELVSGFNTEYSSGSFTLIFMAEYASIIFMSFLFSIFFLSSSISFMIILKGFFLVFLFIWVRGTMPRYRYDKLMYLSWKSFLPVSLLCLCYYLMMFF</sequence>
<gene>
    <name evidence="13" type="primary">ND1</name>
</gene>
<evidence type="ECO:0000256" key="7">
    <source>
        <dbReference type="ARBA" id="ARBA00022989"/>
    </source>
</evidence>
<dbReference type="RefSeq" id="YP_009710405.1">
    <property type="nucleotide sequence ID" value="NC_045187.1"/>
</dbReference>
<feature type="transmembrane region" description="Helical" evidence="12">
    <location>
        <begin position="72"/>
        <end position="93"/>
    </location>
</feature>
<dbReference type="GO" id="GO:0009060">
    <property type="term" value="P:aerobic respiration"/>
    <property type="evidence" value="ECO:0007669"/>
    <property type="project" value="TreeGrafter"/>
</dbReference>
<name>A0A5P9W7V7_9CRUS</name>
<feature type="transmembrane region" description="Helical" evidence="12">
    <location>
        <begin position="281"/>
        <end position="302"/>
    </location>
</feature>
<dbReference type="GeneID" id="42437225"/>
<dbReference type="CTD" id="4535"/>
<keyword evidence="8 11" id="KW-0830">Ubiquinone</keyword>
<dbReference type="PANTHER" id="PTHR11432">
    <property type="entry name" value="NADH DEHYDROGENASE SUBUNIT 1"/>
    <property type="match status" value="1"/>
</dbReference>
<organism evidence="13">
    <name type="scientific">Ampithoe lacertosa</name>
    <dbReference type="NCBI Taxonomy" id="429030"/>
    <lineage>
        <taxon>Eukaryota</taxon>
        <taxon>Metazoa</taxon>
        <taxon>Ecdysozoa</taxon>
        <taxon>Arthropoda</taxon>
        <taxon>Crustacea</taxon>
        <taxon>Multicrustacea</taxon>
        <taxon>Malacostraca</taxon>
        <taxon>Eumalacostraca</taxon>
        <taxon>Peracarida</taxon>
        <taxon>Amphipoda</taxon>
        <taxon>Senticaudata</taxon>
        <taxon>Corophiida</taxon>
        <taxon>Corophiidira</taxon>
        <taxon>Corophioidea</taxon>
        <taxon>Ampithoidae</taxon>
        <taxon>Ampithoe</taxon>
    </lineage>
</organism>
<evidence type="ECO:0000256" key="3">
    <source>
        <dbReference type="ARBA" id="ARBA00010535"/>
    </source>
</evidence>
<evidence type="ECO:0000256" key="4">
    <source>
        <dbReference type="ARBA" id="ARBA00021009"/>
    </source>
</evidence>
<evidence type="ECO:0000256" key="12">
    <source>
        <dbReference type="SAM" id="Phobius"/>
    </source>
</evidence>
<feature type="transmembrane region" description="Helical" evidence="12">
    <location>
        <begin position="148"/>
        <end position="169"/>
    </location>
</feature>
<feature type="transmembrane region" description="Helical" evidence="12">
    <location>
        <begin position="105"/>
        <end position="127"/>
    </location>
</feature>
<dbReference type="AlphaFoldDB" id="A0A5P9W7V7"/>
<dbReference type="InterPro" id="IPR001694">
    <property type="entry name" value="NADH_UbQ_OxRdtase_su1/FPO"/>
</dbReference>
<evidence type="ECO:0000256" key="9">
    <source>
        <dbReference type="ARBA" id="ARBA00023136"/>
    </source>
</evidence>
<comment type="function">
    <text evidence="1">Core subunit of the mitochondrial membrane respiratory chain NADH dehydrogenase (Complex I) that is believed to belong to the minimal assembly required for catalysis. Complex I functions in the transfer of electrons from NADH to the respiratory chain. The immediate electron acceptor for the enzyme is believed to be ubiquinone.</text>
</comment>
<keyword evidence="6 10" id="KW-0812">Transmembrane</keyword>
<dbReference type="EMBL" id="MK215645">
    <property type="protein sequence ID" value="QFX74907.1"/>
    <property type="molecule type" value="Genomic_DNA"/>
</dbReference>
<feature type="transmembrane region" description="Helical" evidence="12">
    <location>
        <begin position="6"/>
        <end position="27"/>
    </location>
</feature>
<evidence type="ECO:0000256" key="6">
    <source>
        <dbReference type="ARBA" id="ARBA00022692"/>
    </source>
</evidence>
<keyword evidence="10" id="KW-0520">NAD</keyword>
<evidence type="ECO:0000256" key="10">
    <source>
        <dbReference type="RuleBase" id="RU000471"/>
    </source>
</evidence>
<dbReference type="GO" id="GO:0005743">
    <property type="term" value="C:mitochondrial inner membrane"/>
    <property type="evidence" value="ECO:0007669"/>
    <property type="project" value="UniProtKB-SubCell"/>
</dbReference>